<feature type="region of interest" description="Disordered" evidence="1">
    <location>
        <begin position="68"/>
        <end position="113"/>
    </location>
</feature>
<comment type="caution">
    <text evidence="2">The sequence shown here is derived from an EMBL/GenBank/DDBJ whole genome shotgun (WGS) entry which is preliminary data.</text>
</comment>
<dbReference type="Gramene" id="GBG63188">
    <property type="protein sequence ID" value="GBG63188"/>
    <property type="gene ID" value="CBR_g36956"/>
</dbReference>
<dbReference type="AlphaFoldDB" id="A0A388JZH0"/>
<protein>
    <submittedName>
        <fullName evidence="2">Uncharacterized protein</fullName>
    </submittedName>
</protein>
<feature type="compositionally biased region" description="Basic and acidic residues" evidence="1">
    <location>
        <begin position="103"/>
        <end position="113"/>
    </location>
</feature>
<name>A0A388JZH0_CHABU</name>
<feature type="compositionally biased region" description="Gly residues" evidence="1">
    <location>
        <begin position="1"/>
        <end position="11"/>
    </location>
</feature>
<reference evidence="2 3" key="1">
    <citation type="journal article" date="2018" name="Cell">
        <title>The Chara Genome: Secondary Complexity and Implications for Plant Terrestrialization.</title>
        <authorList>
            <person name="Nishiyama T."/>
            <person name="Sakayama H."/>
            <person name="Vries J.D."/>
            <person name="Buschmann H."/>
            <person name="Saint-Marcoux D."/>
            <person name="Ullrich K.K."/>
            <person name="Haas F.B."/>
            <person name="Vanderstraeten L."/>
            <person name="Becker D."/>
            <person name="Lang D."/>
            <person name="Vosolsobe S."/>
            <person name="Rombauts S."/>
            <person name="Wilhelmsson P.K.I."/>
            <person name="Janitza P."/>
            <person name="Kern R."/>
            <person name="Heyl A."/>
            <person name="Rumpler F."/>
            <person name="Villalobos L.I.A.C."/>
            <person name="Clay J.M."/>
            <person name="Skokan R."/>
            <person name="Toyoda A."/>
            <person name="Suzuki Y."/>
            <person name="Kagoshima H."/>
            <person name="Schijlen E."/>
            <person name="Tajeshwar N."/>
            <person name="Catarino B."/>
            <person name="Hetherington A.J."/>
            <person name="Saltykova A."/>
            <person name="Bonnot C."/>
            <person name="Breuninger H."/>
            <person name="Symeonidi A."/>
            <person name="Radhakrishnan G.V."/>
            <person name="Van Nieuwerburgh F."/>
            <person name="Deforce D."/>
            <person name="Chang C."/>
            <person name="Karol K.G."/>
            <person name="Hedrich R."/>
            <person name="Ulvskov P."/>
            <person name="Glockner G."/>
            <person name="Delwiche C.F."/>
            <person name="Petrasek J."/>
            <person name="Van de Peer Y."/>
            <person name="Friml J."/>
            <person name="Beilby M."/>
            <person name="Dolan L."/>
            <person name="Kohara Y."/>
            <person name="Sugano S."/>
            <person name="Fujiyama A."/>
            <person name="Delaux P.-M."/>
            <person name="Quint M."/>
            <person name="TheiBen G."/>
            <person name="Hagemann M."/>
            <person name="Harholt J."/>
            <person name="Dunand C."/>
            <person name="Zachgo S."/>
            <person name="Langdale J."/>
            <person name="Maumus F."/>
            <person name="Straeten D.V.D."/>
            <person name="Gould S.B."/>
            <person name="Rensing S.A."/>
        </authorList>
    </citation>
    <scope>NUCLEOTIDE SEQUENCE [LARGE SCALE GENOMIC DNA]</scope>
    <source>
        <strain evidence="2 3">S276</strain>
    </source>
</reference>
<dbReference type="EMBL" id="BFEA01000036">
    <property type="protein sequence ID" value="GBG63188.1"/>
    <property type="molecule type" value="Genomic_DNA"/>
</dbReference>
<keyword evidence="3" id="KW-1185">Reference proteome</keyword>
<accession>A0A388JZH0</accession>
<evidence type="ECO:0000313" key="3">
    <source>
        <dbReference type="Proteomes" id="UP000265515"/>
    </source>
</evidence>
<proteinExistence type="predicted"/>
<evidence type="ECO:0000256" key="1">
    <source>
        <dbReference type="SAM" id="MobiDB-lite"/>
    </source>
</evidence>
<evidence type="ECO:0000313" key="2">
    <source>
        <dbReference type="EMBL" id="GBG63188.1"/>
    </source>
</evidence>
<sequence>MGQGNDEGGTPGSREYAAATAAPGSGSGSEDQSWEQMALFLDAMPENPEENADLAALQALQYDDYTPEEVAESLKSYGDDNDLRSDDDIGDDDLPYIDAGKSGGKEMEEETQR</sequence>
<feature type="compositionally biased region" description="Basic and acidic residues" evidence="1">
    <location>
        <begin position="77"/>
        <end position="87"/>
    </location>
</feature>
<dbReference type="Proteomes" id="UP000265515">
    <property type="component" value="Unassembled WGS sequence"/>
</dbReference>
<feature type="region of interest" description="Disordered" evidence="1">
    <location>
        <begin position="1"/>
        <end position="35"/>
    </location>
</feature>
<organism evidence="2 3">
    <name type="scientific">Chara braunii</name>
    <name type="common">Braun's stonewort</name>
    <dbReference type="NCBI Taxonomy" id="69332"/>
    <lineage>
        <taxon>Eukaryota</taxon>
        <taxon>Viridiplantae</taxon>
        <taxon>Streptophyta</taxon>
        <taxon>Charophyceae</taxon>
        <taxon>Charales</taxon>
        <taxon>Characeae</taxon>
        <taxon>Chara</taxon>
    </lineage>
</organism>
<gene>
    <name evidence="2" type="ORF">CBR_g36956</name>
</gene>